<sequence>MPQDLSALGADFVVNPYPVYARLRERGPVHRVRTDVSGEFWLVVGHEEVRAALTDPRLSNDVRYSAAWQDDGGNAIGRNMVQTDPPHHTRLRGLVARAFTPGRIEALRPRVRQIADELLDAMAPLGRADLVEDYALPLPLAVICELLGVPETDRKAFHDWYLESTDLSRPEAAGAAAQALTGYFAELIETKRRASGDDLLSALVRTMDGDGDALSDEEMLGMTFVLLVAGYETSANLISSGTLALLRHPEQLAALRADWSLLEGAIEEMLRYDGPVESAAFRFTREPVEIAGTTIPAGEPVGVVLAAGSRDPRRFAEPDRFDIRRAPRGHLGFGHGVHHCLGAPLARLEGAIAFRALLERCPELALDADPAELAWRPSLMLRGLRRLPVRFTPVPDARARVPDA</sequence>
<dbReference type="Gene3D" id="1.10.630.10">
    <property type="entry name" value="Cytochrome P450"/>
    <property type="match status" value="1"/>
</dbReference>
<keyword evidence="2" id="KW-0503">Monooxygenase</keyword>
<dbReference type="InterPro" id="IPR036396">
    <property type="entry name" value="Cyt_P450_sf"/>
</dbReference>
<keyword evidence="2" id="KW-0479">Metal-binding</keyword>
<dbReference type="PROSITE" id="PS00086">
    <property type="entry name" value="CYTOCHROME_P450"/>
    <property type="match status" value="1"/>
</dbReference>
<dbReference type="SUPFAM" id="SSF48264">
    <property type="entry name" value="Cytochrome P450"/>
    <property type="match status" value="1"/>
</dbReference>
<keyword evidence="2" id="KW-0560">Oxidoreductase</keyword>
<keyword evidence="2" id="KW-0349">Heme</keyword>
<dbReference type="Pfam" id="PF00067">
    <property type="entry name" value="p450"/>
    <property type="match status" value="1"/>
</dbReference>
<dbReference type="Proteomes" id="UP001204746">
    <property type="component" value="Unassembled WGS sequence"/>
</dbReference>
<dbReference type="PRINTS" id="PR00359">
    <property type="entry name" value="BP450"/>
</dbReference>
<accession>A0ABT1UUF3</accession>
<dbReference type="InterPro" id="IPR002397">
    <property type="entry name" value="Cyt_P450_B"/>
</dbReference>
<comment type="similarity">
    <text evidence="1 2">Belongs to the cytochrome P450 family.</text>
</comment>
<evidence type="ECO:0000256" key="2">
    <source>
        <dbReference type="RuleBase" id="RU000461"/>
    </source>
</evidence>
<name>A0ABT1UUF3_9ACTN</name>
<dbReference type="RefSeq" id="WP_256649166.1">
    <property type="nucleotide sequence ID" value="NZ_JANIAA010000003.1"/>
</dbReference>
<dbReference type="PANTHER" id="PTHR46696:SF1">
    <property type="entry name" value="CYTOCHROME P450 YJIB-RELATED"/>
    <property type="match status" value="1"/>
</dbReference>
<evidence type="ECO:0000256" key="1">
    <source>
        <dbReference type="ARBA" id="ARBA00010617"/>
    </source>
</evidence>
<reference evidence="3 4" key="1">
    <citation type="submission" date="2022-07" db="EMBL/GenBank/DDBJ databases">
        <authorList>
            <person name="Phongsopitanun W."/>
            <person name="Tanasupawat S."/>
        </authorList>
    </citation>
    <scope>NUCLEOTIDE SEQUENCE [LARGE SCALE GENOMIC DNA]</scope>
    <source>
        <strain evidence="3 4">RCU-064</strain>
    </source>
</reference>
<evidence type="ECO:0000313" key="3">
    <source>
        <dbReference type="EMBL" id="MCQ8187981.1"/>
    </source>
</evidence>
<protein>
    <submittedName>
        <fullName evidence="3">Cytochrome P450</fullName>
    </submittedName>
</protein>
<dbReference type="InterPro" id="IPR001128">
    <property type="entry name" value="Cyt_P450"/>
</dbReference>
<keyword evidence="2" id="KW-0408">Iron</keyword>
<dbReference type="EMBL" id="JANIAA010000003">
    <property type="protein sequence ID" value="MCQ8187981.1"/>
    <property type="molecule type" value="Genomic_DNA"/>
</dbReference>
<dbReference type="CDD" id="cd11029">
    <property type="entry name" value="CYP107-like"/>
    <property type="match status" value="1"/>
</dbReference>
<dbReference type="PANTHER" id="PTHR46696">
    <property type="entry name" value="P450, PUTATIVE (EUROFUNG)-RELATED"/>
    <property type="match status" value="1"/>
</dbReference>
<evidence type="ECO:0000313" key="4">
    <source>
        <dbReference type="Proteomes" id="UP001204746"/>
    </source>
</evidence>
<organism evidence="3 4">
    <name type="scientific">Streptomyces rugosispiralis</name>
    <dbReference type="NCBI Taxonomy" id="2967341"/>
    <lineage>
        <taxon>Bacteria</taxon>
        <taxon>Bacillati</taxon>
        <taxon>Actinomycetota</taxon>
        <taxon>Actinomycetes</taxon>
        <taxon>Kitasatosporales</taxon>
        <taxon>Streptomycetaceae</taxon>
        <taxon>Streptomyces</taxon>
    </lineage>
</organism>
<gene>
    <name evidence="3" type="ORF">NP777_06925</name>
</gene>
<proteinExistence type="inferred from homology"/>
<comment type="caution">
    <text evidence="3">The sequence shown here is derived from an EMBL/GenBank/DDBJ whole genome shotgun (WGS) entry which is preliminary data.</text>
</comment>
<keyword evidence="4" id="KW-1185">Reference proteome</keyword>
<dbReference type="InterPro" id="IPR017972">
    <property type="entry name" value="Cyt_P450_CS"/>
</dbReference>